<protein>
    <submittedName>
        <fullName evidence="2">Uncharacterized protein</fullName>
    </submittedName>
</protein>
<accession>A0AAV4MTT2</accession>
<keyword evidence="3" id="KW-1185">Reference proteome</keyword>
<evidence type="ECO:0000313" key="3">
    <source>
        <dbReference type="Proteomes" id="UP001054945"/>
    </source>
</evidence>
<evidence type="ECO:0000313" key="2">
    <source>
        <dbReference type="EMBL" id="GIX75396.1"/>
    </source>
</evidence>
<dbReference type="AlphaFoldDB" id="A0AAV4MTT2"/>
<proteinExistence type="predicted"/>
<feature type="region of interest" description="Disordered" evidence="1">
    <location>
        <begin position="40"/>
        <end position="90"/>
    </location>
</feature>
<comment type="caution">
    <text evidence="2">The sequence shown here is derived from an EMBL/GenBank/DDBJ whole genome shotgun (WGS) entry which is preliminary data.</text>
</comment>
<gene>
    <name evidence="2" type="ORF">CEXT_396151</name>
</gene>
<name>A0AAV4MTT2_CAEEX</name>
<organism evidence="2 3">
    <name type="scientific">Caerostris extrusa</name>
    <name type="common">Bark spider</name>
    <name type="synonym">Caerostris bankana</name>
    <dbReference type="NCBI Taxonomy" id="172846"/>
    <lineage>
        <taxon>Eukaryota</taxon>
        <taxon>Metazoa</taxon>
        <taxon>Ecdysozoa</taxon>
        <taxon>Arthropoda</taxon>
        <taxon>Chelicerata</taxon>
        <taxon>Arachnida</taxon>
        <taxon>Araneae</taxon>
        <taxon>Araneomorphae</taxon>
        <taxon>Entelegynae</taxon>
        <taxon>Araneoidea</taxon>
        <taxon>Araneidae</taxon>
        <taxon>Caerostris</taxon>
    </lineage>
</organism>
<reference evidence="2 3" key="1">
    <citation type="submission" date="2021-06" db="EMBL/GenBank/DDBJ databases">
        <title>Caerostris extrusa draft genome.</title>
        <authorList>
            <person name="Kono N."/>
            <person name="Arakawa K."/>
        </authorList>
    </citation>
    <scope>NUCLEOTIDE SEQUENCE [LARGE SCALE GENOMIC DNA]</scope>
</reference>
<dbReference type="EMBL" id="BPLR01020165">
    <property type="protein sequence ID" value="GIX75396.1"/>
    <property type="molecule type" value="Genomic_DNA"/>
</dbReference>
<evidence type="ECO:0000256" key="1">
    <source>
        <dbReference type="SAM" id="MobiDB-lite"/>
    </source>
</evidence>
<feature type="compositionally biased region" description="Low complexity" evidence="1">
    <location>
        <begin position="53"/>
        <end position="67"/>
    </location>
</feature>
<sequence length="90" mass="10368">MDVIKAFYEWWFLNSDIFPGVKLLHFNWRITAWKDSSSATRSLLPWPSPGPSTPETWRTTTTQTTTTKGAYPRNRASPSPNTYDQREDAS</sequence>
<dbReference type="Proteomes" id="UP001054945">
    <property type="component" value="Unassembled WGS sequence"/>
</dbReference>